<evidence type="ECO:0008006" key="7">
    <source>
        <dbReference type="Google" id="ProtNLM"/>
    </source>
</evidence>
<dbReference type="InterPro" id="IPR004210">
    <property type="entry name" value="BESS_motif"/>
</dbReference>
<dbReference type="PANTHER" id="PTHR12243">
    <property type="entry name" value="MADF DOMAIN TRANSCRIPTION FACTOR"/>
    <property type="match status" value="1"/>
</dbReference>
<reference evidence="5" key="1">
    <citation type="journal article" date="2023" name="Insect Mol. Biol.">
        <title>Genome sequencing provides insights into the evolution of gene families encoding plant cell wall-degrading enzymes in longhorned beetles.</title>
        <authorList>
            <person name="Shin N.R."/>
            <person name="Okamura Y."/>
            <person name="Kirsch R."/>
            <person name="Pauchet Y."/>
        </authorList>
    </citation>
    <scope>NUCLEOTIDE SEQUENCE</scope>
    <source>
        <strain evidence="5">MMC_N1</strain>
    </source>
</reference>
<evidence type="ECO:0000256" key="1">
    <source>
        <dbReference type="PROSITE-ProRule" id="PRU00371"/>
    </source>
</evidence>
<dbReference type="Proteomes" id="UP001162164">
    <property type="component" value="Unassembled WGS sequence"/>
</dbReference>
<dbReference type="InterPro" id="IPR006578">
    <property type="entry name" value="MADF-dom"/>
</dbReference>
<feature type="domain" description="BESS" evidence="4">
    <location>
        <begin position="235"/>
        <end position="274"/>
    </location>
</feature>
<evidence type="ECO:0000256" key="2">
    <source>
        <dbReference type="SAM" id="MobiDB-lite"/>
    </source>
</evidence>
<gene>
    <name evidence="5" type="ORF">NQ317_004988</name>
</gene>
<keyword evidence="1" id="KW-0539">Nucleus</keyword>
<dbReference type="InterPro" id="IPR039353">
    <property type="entry name" value="TF_Adf1"/>
</dbReference>
<comment type="caution">
    <text evidence="5">The sequence shown here is derived from an EMBL/GenBank/DDBJ whole genome shotgun (WGS) entry which is preliminary data.</text>
</comment>
<dbReference type="Pfam" id="PF10545">
    <property type="entry name" value="MADF_DNA_bdg"/>
    <property type="match status" value="1"/>
</dbReference>
<dbReference type="EMBL" id="JAPWTJ010000028">
    <property type="protein sequence ID" value="KAJ8984724.1"/>
    <property type="molecule type" value="Genomic_DNA"/>
</dbReference>
<proteinExistence type="predicted"/>
<evidence type="ECO:0000259" key="4">
    <source>
        <dbReference type="PROSITE" id="PS51031"/>
    </source>
</evidence>
<evidence type="ECO:0000313" key="5">
    <source>
        <dbReference type="EMBL" id="KAJ8984724.1"/>
    </source>
</evidence>
<dbReference type="Pfam" id="PF02944">
    <property type="entry name" value="BESS"/>
    <property type="match status" value="1"/>
</dbReference>
<dbReference type="PANTHER" id="PTHR12243:SF67">
    <property type="entry name" value="COREPRESSOR OF PANGOLIN, ISOFORM A-RELATED"/>
    <property type="match status" value="1"/>
</dbReference>
<comment type="subcellular location">
    <subcellularLocation>
        <location evidence="1">Nucleus</location>
    </subcellularLocation>
</comment>
<feature type="domain" description="MADF" evidence="3">
    <location>
        <begin position="14"/>
        <end position="111"/>
    </location>
</feature>
<dbReference type="PROSITE" id="PS51029">
    <property type="entry name" value="MADF"/>
    <property type="match status" value="1"/>
</dbReference>
<sequence>MSVSFLPEEFQIVELIKLVEQHPLLWNPMHTSHNNKHARIKAWDAVAVKCFAAWGEMTEEERTGAVAEIKNKWKNIKDTYAKDKRKRRTGKGRRKKYIYADILKFLNYPKTMHMPFIEDDPQPKEEPSDINITMYEPKINFVDDEEEEYVPPKRQKDELLSEEEEEAVTDSMNIDSNSSESENGNNVKQPRKRNIIFVDSEVGESYPAECGSKNTPSGMKRTAEDVLRIEDCDSEDPDKMFLLSMLPLFKNLSEQGKIVARIQLTQVLQKLLYPKRC</sequence>
<name>A0ABQ9K310_9CUCU</name>
<feature type="compositionally biased region" description="Low complexity" evidence="2">
    <location>
        <begin position="170"/>
        <end position="186"/>
    </location>
</feature>
<accession>A0ABQ9K310</accession>
<feature type="region of interest" description="Disordered" evidence="2">
    <location>
        <begin position="141"/>
        <end position="192"/>
    </location>
</feature>
<dbReference type="PROSITE" id="PS51031">
    <property type="entry name" value="BESS"/>
    <property type="match status" value="1"/>
</dbReference>
<feature type="compositionally biased region" description="Basic and acidic residues" evidence="2">
    <location>
        <begin position="150"/>
        <end position="159"/>
    </location>
</feature>
<keyword evidence="6" id="KW-1185">Reference proteome</keyword>
<protein>
    <recommendedName>
        <fullName evidence="7">MADF domain-containing protein</fullName>
    </recommendedName>
</protein>
<evidence type="ECO:0000259" key="3">
    <source>
        <dbReference type="PROSITE" id="PS51029"/>
    </source>
</evidence>
<organism evidence="5 6">
    <name type="scientific">Molorchus minor</name>
    <dbReference type="NCBI Taxonomy" id="1323400"/>
    <lineage>
        <taxon>Eukaryota</taxon>
        <taxon>Metazoa</taxon>
        <taxon>Ecdysozoa</taxon>
        <taxon>Arthropoda</taxon>
        <taxon>Hexapoda</taxon>
        <taxon>Insecta</taxon>
        <taxon>Pterygota</taxon>
        <taxon>Neoptera</taxon>
        <taxon>Endopterygota</taxon>
        <taxon>Coleoptera</taxon>
        <taxon>Polyphaga</taxon>
        <taxon>Cucujiformia</taxon>
        <taxon>Chrysomeloidea</taxon>
        <taxon>Cerambycidae</taxon>
        <taxon>Lamiinae</taxon>
        <taxon>Monochamini</taxon>
        <taxon>Molorchus</taxon>
    </lineage>
</organism>
<evidence type="ECO:0000313" key="6">
    <source>
        <dbReference type="Proteomes" id="UP001162164"/>
    </source>
</evidence>
<dbReference type="SMART" id="SM00595">
    <property type="entry name" value="MADF"/>
    <property type="match status" value="1"/>
</dbReference>